<protein>
    <submittedName>
        <fullName evidence="2">Questin oxidase family protein</fullName>
    </submittedName>
</protein>
<dbReference type="Pfam" id="PF14027">
    <property type="entry name" value="Questin_oxidase"/>
    <property type="match status" value="1"/>
</dbReference>
<sequence>MFKEFFDKYKDYSSDYNGGLSSHIPMVSYSLYELGVSFDEIAEYLDKTIKRINIAKEDFTEVYNIDDENFEKYLGAENSFGSYYKYFSKKLNEGNYKEMLEEFLPKLIKGVAGRAFHPLIRLSYAVRSDNEEEVVKSLSYFASKYLPHKFDDLPLNTEKPLQSLIELVESVKGEEYNGGLIADRIGKVYKLEGFMKNAFTLKGNNEELLSQLDKIINKLFVETKDFTMLHAVTSKESIKVLLPLVKDKEYILQNYWLAVLAAYITIDSPEVKDLDIYIPKDLPDFKEIISESIASDNDHTIKLANSCRIEFERSGDEVYKYMAYLRAFN</sequence>
<evidence type="ECO:0000313" key="3">
    <source>
        <dbReference type="Proteomes" id="UP000306888"/>
    </source>
</evidence>
<dbReference type="InterPro" id="IPR025337">
    <property type="entry name" value="Questin_oxidase-like"/>
</dbReference>
<proteinExistence type="predicted"/>
<gene>
    <name evidence="2" type="ORF">E5347_02535</name>
</gene>
<evidence type="ECO:0000313" key="2">
    <source>
        <dbReference type="EMBL" id="TGY43711.1"/>
    </source>
</evidence>
<dbReference type="Proteomes" id="UP000306888">
    <property type="component" value="Unassembled WGS sequence"/>
</dbReference>
<keyword evidence="1" id="KW-0560">Oxidoreductase</keyword>
<keyword evidence="3" id="KW-1185">Reference proteome</keyword>
<dbReference type="PANTHER" id="PTHR35870:SF1">
    <property type="entry name" value="PROTEIN, PUTATIVE (AFU_ORTHOLOGUE AFUA_5G03330)-RELATED"/>
    <property type="match status" value="1"/>
</dbReference>
<dbReference type="AlphaFoldDB" id="A0A4S2DRN9"/>
<dbReference type="RefSeq" id="WP_136004307.1">
    <property type="nucleotide sequence ID" value="NZ_SRYR01000001.1"/>
</dbReference>
<dbReference type="EMBL" id="SRYR01000001">
    <property type="protein sequence ID" value="TGY43711.1"/>
    <property type="molecule type" value="Genomic_DNA"/>
</dbReference>
<dbReference type="PANTHER" id="PTHR35870">
    <property type="entry name" value="PROTEIN, PUTATIVE (AFU_ORTHOLOGUE AFUA_5G03330)-RELATED"/>
    <property type="match status" value="1"/>
</dbReference>
<dbReference type="OrthoDB" id="1705932at2"/>
<accession>A0A4S2DRN9</accession>
<evidence type="ECO:0000256" key="1">
    <source>
        <dbReference type="ARBA" id="ARBA00023002"/>
    </source>
</evidence>
<reference evidence="2 3" key="1">
    <citation type="submission" date="2019-04" db="EMBL/GenBank/DDBJ databases">
        <title>Microbes associate with the intestines of laboratory mice.</title>
        <authorList>
            <person name="Navarre W."/>
            <person name="Wong E."/>
            <person name="Huang K."/>
            <person name="Tropini C."/>
            <person name="Ng K."/>
            <person name="Yu B."/>
        </authorList>
    </citation>
    <scope>NUCLEOTIDE SEQUENCE [LARGE SCALE GENOMIC DNA]</scope>
    <source>
        <strain evidence="2 3">NM50_B9-20</strain>
    </source>
</reference>
<dbReference type="GO" id="GO:0016491">
    <property type="term" value="F:oxidoreductase activity"/>
    <property type="evidence" value="ECO:0007669"/>
    <property type="project" value="UniProtKB-KW"/>
</dbReference>
<comment type="caution">
    <text evidence="2">The sequence shown here is derived from an EMBL/GenBank/DDBJ whole genome shotgun (WGS) entry which is preliminary data.</text>
</comment>
<organism evidence="2 3">
    <name type="scientific">Clostridium sartagoforme</name>
    <dbReference type="NCBI Taxonomy" id="84031"/>
    <lineage>
        <taxon>Bacteria</taxon>
        <taxon>Bacillati</taxon>
        <taxon>Bacillota</taxon>
        <taxon>Clostridia</taxon>
        <taxon>Eubacteriales</taxon>
        <taxon>Clostridiaceae</taxon>
        <taxon>Clostridium</taxon>
    </lineage>
</organism>
<name>A0A4S2DRN9_9CLOT</name>